<proteinExistence type="predicted"/>
<accession>A0A6A1V7T0</accession>
<reference evidence="2 3" key="1">
    <citation type="journal article" date="2019" name="Plant Biotechnol. J.">
        <title>The red bayberry genome and genetic basis of sex determination.</title>
        <authorList>
            <person name="Jia H.M."/>
            <person name="Jia H.J."/>
            <person name="Cai Q.L."/>
            <person name="Wang Y."/>
            <person name="Zhao H.B."/>
            <person name="Yang W.F."/>
            <person name="Wang G.Y."/>
            <person name="Li Y.H."/>
            <person name="Zhan D.L."/>
            <person name="Shen Y.T."/>
            <person name="Niu Q.F."/>
            <person name="Chang L."/>
            <person name="Qiu J."/>
            <person name="Zhao L."/>
            <person name="Xie H.B."/>
            <person name="Fu W.Y."/>
            <person name="Jin J."/>
            <person name="Li X.W."/>
            <person name="Jiao Y."/>
            <person name="Zhou C.C."/>
            <person name="Tu T."/>
            <person name="Chai C.Y."/>
            <person name="Gao J.L."/>
            <person name="Fan L.J."/>
            <person name="van de Weg E."/>
            <person name="Wang J.Y."/>
            <person name="Gao Z.S."/>
        </authorList>
    </citation>
    <scope>NUCLEOTIDE SEQUENCE [LARGE SCALE GENOMIC DNA]</scope>
    <source>
        <tissue evidence="2">Leaves</tissue>
    </source>
</reference>
<gene>
    <name evidence="2" type="ORF">CJ030_MR6G011310</name>
</gene>
<protein>
    <submittedName>
        <fullName evidence="2">K(+) efflux antiporter 2, chloroplastic</fullName>
    </submittedName>
</protein>
<dbReference type="Proteomes" id="UP000516437">
    <property type="component" value="Chromosome 6"/>
</dbReference>
<organism evidence="2 3">
    <name type="scientific">Morella rubra</name>
    <name type="common">Chinese bayberry</name>
    <dbReference type="NCBI Taxonomy" id="262757"/>
    <lineage>
        <taxon>Eukaryota</taxon>
        <taxon>Viridiplantae</taxon>
        <taxon>Streptophyta</taxon>
        <taxon>Embryophyta</taxon>
        <taxon>Tracheophyta</taxon>
        <taxon>Spermatophyta</taxon>
        <taxon>Magnoliopsida</taxon>
        <taxon>eudicotyledons</taxon>
        <taxon>Gunneridae</taxon>
        <taxon>Pentapetalae</taxon>
        <taxon>rosids</taxon>
        <taxon>fabids</taxon>
        <taxon>Fagales</taxon>
        <taxon>Myricaceae</taxon>
        <taxon>Morella</taxon>
    </lineage>
</organism>
<feature type="region of interest" description="Disordered" evidence="1">
    <location>
        <begin position="149"/>
        <end position="175"/>
    </location>
</feature>
<evidence type="ECO:0000256" key="1">
    <source>
        <dbReference type="SAM" id="MobiDB-lite"/>
    </source>
</evidence>
<feature type="compositionally biased region" description="Low complexity" evidence="1">
    <location>
        <begin position="149"/>
        <end position="163"/>
    </location>
</feature>
<sequence length="329" mass="36186">MGMFFSNTPVNGKRCTIISLPNTGMLVIQLKEAWEYKYDIEGAVKSVEQVVWGLLLDGAKDCVLLVGFGRAGGLAFCEGLGAGDKVTHLAKLEIDSKSLALASYLQYSSSQPLPRPLVLKNSLWSKAVWSWCQSNDSLAYVNGNGHNVDDVGGSDESSGDDSGQLNVSGEEEGRGEDMEATIVDELRELLQKAAMRELEVAWLNSTIFEEKTQRISEAAIALQDKAEIVNEECVAKEAVQKATMSLALSEARLQVVVESLKAAKRETYQRKQRVLRGTTSVGRDDQIYNFYNSQGGTKIDEEDELNGLVMLTWQNDDVTLDSVRCSDRI</sequence>
<dbReference type="EMBL" id="RXIC02000024">
    <property type="protein sequence ID" value="KAB1208874.1"/>
    <property type="molecule type" value="Genomic_DNA"/>
</dbReference>
<keyword evidence="3" id="KW-1185">Reference proteome</keyword>
<dbReference type="OrthoDB" id="1746189at2759"/>
<evidence type="ECO:0000313" key="3">
    <source>
        <dbReference type="Proteomes" id="UP000516437"/>
    </source>
</evidence>
<evidence type="ECO:0000313" key="2">
    <source>
        <dbReference type="EMBL" id="KAB1208874.1"/>
    </source>
</evidence>
<comment type="caution">
    <text evidence="2">The sequence shown here is derived from an EMBL/GenBank/DDBJ whole genome shotgun (WGS) entry which is preliminary data.</text>
</comment>
<dbReference type="AlphaFoldDB" id="A0A6A1V7T0"/>
<name>A0A6A1V7T0_9ROSI</name>